<evidence type="ECO:0000313" key="3">
    <source>
        <dbReference type="Proteomes" id="UP001285441"/>
    </source>
</evidence>
<keyword evidence="1" id="KW-0732">Signal</keyword>
<sequence>MARLITSLAAMSLIGAPLAQAVVLPKRQAGAFEFMQKTCDITQDIGKLPSVRWKEAQADATLTWANRNWNEVPGSHGDTNLDYLNTMFRLFGKPTANCHIADGSCDFSSEVCIDRNHLAKGEQPTVGKTPGAWAIRQSLSHIHSYFLTLYNAVGGGSTEFSAQMGPFLDDFSPAKKPDLAEKFIDAINAFILDKAFEVALGAGVGRFLSSVGEEAQNAIKEATTALKDYAVEQLKTEQPTQDDKAKGLTALLTAAVVRFKASVSSYVDHIFSGRADGAMSDLRDVITNGQWLEDHVKSAGNLGGLEGVMKTAFAATLVANAWKITENIYPVILMENTDCDMGEPSVLMPAAVTHTGGSCIVSGKTMFLVGLNTGECYIPPSSGTNKRGDLDNSTFVSEFSLSRRDGVGPGCDDTFKTLPGLDKLGDWGLNKDDIILSAWNTYQANDGKNGGDVSGDYFHDGLKAQGLYQIPICEIKEAEKTIVRNSGGTSPICDYGGW</sequence>
<evidence type="ECO:0000313" key="2">
    <source>
        <dbReference type="EMBL" id="KAK3387754.1"/>
    </source>
</evidence>
<reference evidence="2" key="1">
    <citation type="journal article" date="2023" name="Mol. Phylogenet. Evol.">
        <title>Genome-scale phylogeny and comparative genomics of the fungal order Sordariales.</title>
        <authorList>
            <person name="Hensen N."/>
            <person name="Bonometti L."/>
            <person name="Westerberg I."/>
            <person name="Brannstrom I.O."/>
            <person name="Guillou S."/>
            <person name="Cros-Aarteil S."/>
            <person name="Calhoun S."/>
            <person name="Haridas S."/>
            <person name="Kuo A."/>
            <person name="Mondo S."/>
            <person name="Pangilinan J."/>
            <person name="Riley R."/>
            <person name="LaButti K."/>
            <person name="Andreopoulos B."/>
            <person name="Lipzen A."/>
            <person name="Chen C."/>
            <person name="Yan M."/>
            <person name="Daum C."/>
            <person name="Ng V."/>
            <person name="Clum A."/>
            <person name="Steindorff A."/>
            <person name="Ohm R.A."/>
            <person name="Martin F."/>
            <person name="Silar P."/>
            <person name="Natvig D.O."/>
            <person name="Lalanne C."/>
            <person name="Gautier V."/>
            <person name="Ament-Velasquez S.L."/>
            <person name="Kruys A."/>
            <person name="Hutchinson M.I."/>
            <person name="Powell A.J."/>
            <person name="Barry K."/>
            <person name="Miller A.N."/>
            <person name="Grigoriev I.V."/>
            <person name="Debuchy R."/>
            <person name="Gladieux P."/>
            <person name="Hiltunen Thoren M."/>
            <person name="Johannesson H."/>
        </authorList>
    </citation>
    <scope>NUCLEOTIDE SEQUENCE</scope>
    <source>
        <strain evidence="2">CBS 232.78</strain>
    </source>
</reference>
<dbReference type="EMBL" id="JAULSW010000003">
    <property type="protein sequence ID" value="KAK3387754.1"/>
    <property type="molecule type" value="Genomic_DNA"/>
</dbReference>
<reference evidence="2" key="2">
    <citation type="submission" date="2023-06" db="EMBL/GenBank/DDBJ databases">
        <authorList>
            <consortium name="Lawrence Berkeley National Laboratory"/>
            <person name="Haridas S."/>
            <person name="Hensen N."/>
            <person name="Bonometti L."/>
            <person name="Westerberg I."/>
            <person name="Brannstrom I.O."/>
            <person name="Guillou S."/>
            <person name="Cros-Aarteil S."/>
            <person name="Calhoun S."/>
            <person name="Kuo A."/>
            <person name="Mondo S."/>
            <person name="Pangilinan J."/>
            <person name="Riley R."/>
            <person name="LaButti K."/>
            <person name="Andreopoulos B."/>
            <person name="Lipzen A."/>
            <person name="Chen C."/>
            <person name="Yanf M."/>
            <person name="Daum C."/>
            <person name="Ng V."/>
            <person name="Clum A."/>
            <person name="Steindorff A."/>
            <person name="Ohm R."/>
            <person name="Martin F."/>
            <person name="Silar P."/>
            <person name="Natvig D."/>
            <person name="Lalanne C."/>
            <person name="Gautier V."/>
            <person name="Ament-velasquez S.L."/>
            <person name="Kruys A."/>
            <person name="Hutchinson M.I."/>
            <person name="Powell A.J."/>
            <person name="Barry K."/>
            <person name="Miller A.N."/>
            <person name="Grigoriev I.V."/>
            <person name="Debuchy R."/>
            <person name="Gladieux P."/>
            <person name="Thoren M.H."/>
            <person name="Johannesson H."/>
        </authorList>
    </citation>
    <scope>NUCLEOTIDE SEQUENCE</scope>
    <source>
        <strain evidence="2">CBS 232.78</strain>
    </source>
</reference>
<name>A0AAE0NU86_9PEZI</name>
<protein>
    <submittedName>
        <fullName evidence="2">Uncharacterized protein</fullName>
    </submittedName>
</protein>
<feature type="signal peptide" evidence="1">
    <location>
        <begin position="1"/>
        <end position="21"/>
    </location>
</feature>
<comment type="caution">
    <text evidence="2">The sequence shown here is derived from an EMBL/GenBank/DDBJ whole genome shotgun (WGS) entry which is preliminary data.</text>
</comment>
<proteinExistence type="predicted"/>
<dbReference type="Proteomes" id="UP001285441">
    <property type="component" value="Unassembled WGS sequence"/>
</dbReference>
<evidence type="ECO:0000256" key="1">
    <source>
        <dbReference type="SAM" id="SignalP"/>
    </source>
</evidence>
<organism evidence="2 3">
    <name type="scientific">Podospora didyma</name>
    <dbReference type="NCBI Taxonomy" id="330526"/>
    <lineage>
        <taxon>Eukaryota</taxon>
        <taxon>Fungi</taxon>
        <taxon>Dikarya</taxon>
        <taxon>Ascomycota</taxon>
        <taxon>Pezizomycotina</taxon>
        <taxon>Sordariomycetes</taxon>
        <taxon>Sordariomycetidae</taxon>
        <taxon>Sordariales</taxon>
        <taxon>Podosporaceae</taxon>
        <taxon>Podospora</taxon>
    </lineage>
</organism>
<feature type="chain" id="PRO_5041924947" evidence="1">
    <location>
        <begin position="22"/>
        <end position="498"/>
    </location>
</feature>
<accession>A0AAE0NU86</accession>
<dbReference type="AlphaFoldDB" id="A0AAE0NU86"/>
<keyword evidence="3" id="KW-1185">Reference proteome</keyword>
<gene>
    <name evidence="2" type="ORF">B0H63DRAFT_559217</name>
</gene>